<reference evidence="2" key="1">
    <citation type="journal article" date="2019" name="Int. J. Syst. Evol. Microbiol.">
        <title>The Global Catalogue of Microorganisms (GCM) 10K type strain sequencing project: providing services to taxonomists for standard genome sequencing and annotation.</title>
        <authorList>
            <consortium name="The Broad Institute Genomics Platform"/>
            <consortium name="The Broad Institute Genome Sequencing Center for Infectious Disease"/>
            <person name="Wu L."/>
            <person name="Ma J."/>
        </authorList>
    </citation>
    <scope>NUCLEOTIDE SEQUENCE [LARGE SCALE GENOMIC DNA]</scope>
    <source>
        <strain evidence="2">PCU 280</strain>
    </source>
</reference>
<evidence type="ECO:0000313" key="1">
    <source>
        <dbReference type="EMBL" id="MFC6334449.1"/>
    </source>
</evidence>
<proteinExistence type="predicted"/>
<comment type="caution">
    <text evidence="1">The sequence shown here is derived from an EMBL/GenBank/DDBJ whole genome shotgun (WGS) entry which is preliminary data.</text>
</comment>
<dbReference type="Gene3D" id="3.40.50.300">
    <property type="entry name" value="P-loop containing nucleotide triphosphate hydrolases"/>
    <property type="match status" value="1"/>
</dbReference>
<dbReference type="Proteomes" id="UP001596233">
    <property type="component" value="Unassembled WGS sequence"/>
</dbReference>
<organism evidence="1 2">
    <name type="scientific">Paenibacillus septentrionalis</name>
    <dbReference type="NCBI Taxonomy" id="429342"/>
    <lineage>
        <taxon>Bacteria</taxon>
        <taxon>Bacillati</taxon>
        <taxon>Bacillota</taxon>
        <taxon>Bacilli</taxon>
        <taxon>Bacillales</taxon>
        <taxon>Paenibacillaceae</taxon>
        <taxon>Paenibacillus</taxon>
    </lineage>
</organism>
<sequence>MEQMEQRVIGFDNEMKCFNDWVFDSDAQTSIFSVSGIGGIGKTTLLFEMARTARLSSLRTLWLDGQVGLTTSGAFLDSLEVSLATEYGVIREHGAALLPFIVSELSKQKIILLIDNCEHIDRLEGWLLSSFLPHIQSASVLLVCASRNGLPLRWKTNPYWKSRIHQLPLRLFTREEVYDYLGDSGLAEDVQIDIAERTEGHPLSLALTVDLLHTAAKEERNVWREIPTILSAEFLREVASPGVFRALTVLALLPVADEKLLNRVLEAPLDEGEYYKLSRLSFVRVTMQGVSLHHVVSRLLRDDFAQRNADQFERVRGKVFSLLAEQFHSVDKQLQMRLAAHVLELYREFLPSTHAYANFSSNLKPGQPKPFQQEDLPYLKHFLMVSVNESDWQSELVETAHYQALLEDIALHFSEGIFIVRDYKGLPLAFSAGLWLHALSMPLLERYATGWLEILGEEVTALRQLPSESADTIFVLLSAVDCEHALYRPKELGALLMQQWLIHMTNGLRCVLASADRQLNQLMLLLGFRECGKAIGVAGIELTIWELDFRQTTFDKWIHRIIWQTEAAPAITAQTSALKGEAILSIERNDMKQILEQLFDAVQLERLPVMQRLNWSGSQMRSTIQQILSETSSTEPLTQLEKDILRESYVQRNQNKNQLAAMFHMSRTTFYRHSRSAENHLAYVLSERLKSI</sequence>
<dbReference type="RefSeq" id="WP_379236989.1">
    <property type="nucleotide sequence ID" value="NZ_JBHSTE010000006.1"/>
</dbReference>
<dbReference type="PRINTS" id="PR00364">
    <property type="entry name" value="DISEASERSIST"/>
</dbReference>
<dbReference type="SUPFAM" id="SSF52540">
    <property type="entry name" value="P-loop containing nucleoside triphosphate hydrolases"/>
    <property type="match status" value="1"/>
</dbReference>
<protein>
    <submittedName>
        <fullName evidence="1">Bacterio-opsin activator</fullName>
    </submittedName>
</protein>
<gene>
    <name evidence="1" type="ORF">ACFP56_17615</name>
</gene>
<name>A0ABW1VAB6_9BACL</name>
<evidence type="ECO:0000313" key="2">
    <source>
        <dbReference type="Proteomes" id="UP001596233"/>
    </source>
</evidence>
<dbReference type="InterPro" id="IPR027417">
    <property type="entry name" value="P-loop_NTPase"/>
</dbReference>
<keyword evidence="2" id="KW-1185">Reference proteome</keyword>
<accession>A0ABW1VAB6</accession>
<dbReference type="EMBL" id="JBHSTE010000006">
    <property type="protein sequence ID" value="MFC6334449.1"/>
    <property type="molecule type" value="Genomic_DNA"/>
</dbReference>